<protein>
    <recommendedName>
        <fullName evidence="12">Endoglucanase</fullName>
    </recommendedName>
</protein>
<evidence type="ECO:0000313" key="10">
    <source>
        <dbReference type="EMBL" id="PZD96159.1"/>
    </source>
</evidence>
<evidence type="ECO:0000256" key="7">
    <source>
        <dbReference type="SAM" id="SignalP"/>
    </source>
</evidence>
<evidence type="ECO:0000256" key="2">
    <source>
        <dbReference type="ARBA" id="ARBA00022801"/>
    </source>
</evidence>
<dbReference type="InterPro" id="IPR014756">
    <property type="entry name" value="Ig_E-set"/>
</dbReference>
<evidence type="ECO:0000256" key="6">
    <source>
        <dbReference type="SAM" id="MobiDB-lite"/>
    </source>
</evidence>
<comment type="caution">
    <text evidence="10">The sequence shown here is derived from an EMBL/GenBank/DDBJ whole genome shotgun (WGS) entry which is preliminary data.</text>
</comment>
<dbReference type="GO" id="GO:0000272">
    <property type="term" value="P:polysaccharide catabolic process"/>
    <property type="evidence" value="ECO:0007669"/>
    <property type="project" value="UniProtKB-KW"/>
</dbReference>
<sequence length="861" mass="92964">MESMRHKRTRKLGKRSASLAVAFLIGASALLPASVLADTDPSPVRVNQVGYLPGADKVATIVSPSSMPLKWELRAGSGTVVAEGQTRVFGNDRASGDHVHQADFSSVTVKGSYQLHVTGAGASVPFDIAGSLYPDLPAEAMEYFYFHRMGVDIEGRYLSNPVFAHKALHPADESVACFNNWCQGERLNVRYSWADAGDYGIYPVNQAISAWTLLNLYERYPHVFPDGSLRIPEGGNGIPDLIDEVAFGSTFMRGVMPASGGLASHKIHNDSWSAFPVTSIDQENAMGRQAQPPSTNATYAVARNLAHLARLLEPYNREEASRLWTTAEEAWTRASANPHVVYSSQTADTEGGGDYGDKSISDDRYAAAAELYLTAFQLKDGDQASYRSAVTSSPHYLEVGHIDWASVAGAGTLSLLSAANDLPKQDIEAMKSGVRQHADGILADLRQEGYPSPIPGSENYPWGSNSFIVNKMIMLGFAYDVTQDLGYLKGMYRIMDYLMGNNAMRLSYVTGYGEYYETDLHDRWAWGKYMSGISFPRGWLSGGPNNELINDPATPAGKPAAKSYAAKNTAPDAWGSKENTINWNAPLVWVAQYLQDHKDDLNTAGGGEPVPDVPAAPAGVTADRSDGAVLLSWEAAAEAASYKVKRALVSGGPYTEIASVTSTGYQDQEVTNGAAYYYVITAVNAAGESMNSKQVEVKPADDGGGTPPPASDLAVEYRAGDTNAGDNQFKPHFRIVNKGTEPVSLSGLTIRYYFSAEGDVPQTFNCDWAAAGCANLVGTIKKLPEARQGADHVLEISFGSQAGSIPAGGTSGDIQSRNHKNNWTSYNETDDYSYDPGKSSFTEWVNVTLHRDDKLVWGIEP</sequence>
<evidence type="ECO:0000256" key="4">
    <source>
        <dbReference type="ARBA" id="ARBA00023295"/>
    </source>
</evidence>
<gene>
    <name evidence="10" type="ORF">DNH61_09635</name>
</gene>
<evidence type="ECO:0008006" key="12">
    <source>
        <dbReference type="Google" id="ProtNLM"/>
    </source>
</evidence>
<reference evidence="10 11" key="1">
    <citation type="submission" date="2018-06" db="EMBL/GenBank/DDBJ databases">
        <title>Paenibacillus imtechensis sp. nov.</title>
        <authorList>
            <person name="Pinnaka A.K."/>
            <person name="Singh H."/>
            <person name="Kaur M."/>
        </authorList>
    </citation>
    <scope>NUCLEOTIDE SEQUENCE [LARGE SCALE GENOMIC DNA]</scope>
    <source>
        <strain evidence="10 11">SMB1</strain>
    </source>
</reference>
<evidence type="ECO:0000259" key="9">
    <source>
        <dbReference type="PROSITE" id="PS51172"/>
    </source>
</evidence>
<dbReference type="SMART" id="SM01067">
    <property type="entry name" value="CBM_3"/>
    <property type="match status" value="1"/>
</dbReference>
<dbReference type="InterPro" id="IPR036116">
    <property type="entry name" value="FN3_sf"/>
</dbReference>
<evidence type="ECO:0000259" key="8">
    <source>
        <dbReference type="PROSITE" id="PS50853"/>
    </source>
</evidence>
<dbReference type="Gene3D" id="2.60.40.710">
    <property type="entry name" value="Endoglucanase-like"/>
    <property type="match status" value="1"/>
</dbReference>
<keyword evidence="11" id="KW-1185">Reference proteome</keyword>
<dbReference type="Pfam" id="PF00759">
    <property type="entry name" value="Glyco_hydro_9"/>
    <property type="match status" value="1"/>
</dbReference>
<name>A0A2W1LBR0_9BACL</name>
<evidence type="ECO:0000256" key="1">
    <source>
        <dbReference type="ARBA" id="ARBA00007072"/>
    </source>
</evidence>
<dbReference type="PROSITE" id="PS50853">
    <property type="entry name" value="FN3"/>
    <property type="match status" value="1"/>
</dbReference>
<evidence type="ECO:0000313" key="11">
    <source>
        <dbReference type="Proteomes" id="UP000249522"/>
    </source>
</evidence>
<evidence type="ECO:0000256" key="5">
    <source>
        <dbReference type="ARBA" id="ARBA00023326"/>
    </source>
</evidence>
<organism evidence="10 11">
    <name type="scientific">Paenibacillus sambharensis</name>
    <dbReference type="NCBI Taxonomy" id="1803190"/>
    <lineage>
        <taxon>Bacteria</taxon>
        <taxon>Bacillati</taxon>
        <taxon>Bacillota</taxon>
        <taxon>Bacilli</taxon>
        <taxon>Bacillales</taxon>
        <taxon>Paenibacillaceae</taxon>
        <taxon>Paenibacillus</taxon>
    </lineage>
</organism>
<dbReference type="Proteomes" id="UP000249522">
    <property type="component" value="Unassembled WGS sequence"/>
</dbReference>
<dbReference type="InterPro" id="IPR001956">
    <property type="entry name" value="CBM3"/>
</dbReference>
<dbReference type="SUPFAM" id="SSF49384">
    <property type="entry name" value="Carbohydrate-binding domain"/>
    <property type="match status" value="1"/>
</dbReference>
<feature type="region of interest" description="Disordered" evidence="6">
    <location>
        <begin position="804"/>
        <end position="827"/>
    </location>
</feature>
<keyword evidence="4" id="KW-0326">Glycosidase</keyword>
<dbReference type="OrthoDB" id="9758662at2"/>
<dbReference type="InterPro" id="IPR036966">
    <property type="entry name" value="CBM3_sf"/>
</dbReference>
<keyword evidence="3" id="KW-0119">Carbohydrate metabolism</keyword>
<dbReference type="GO" id="GO:0030248">
    <property type="term" value="F:cellulose binding"/>
    <property type="evidence" value="ECO:0007669"/>
    <property type="project" value="InterPro"/>
</dbReference>
<dbReference type="InterPro" id="IPR012341">
    <property type="entry name" value="6hp_glycosidase-like_sf"/>
</dbReference>
<dbReference type="Pfam" id="PF02927">
    <property type="entry name" value="CelD_N"/>
    <property type="match status" value="1"/>
</dbReference>
<dbReference type="InterPro" id="IPR003961">
    <property type="entry name" value="FN3_dom"/>
</dbReference>
<keyword evidence="7" id="KW-0732">Signal</keyword>
<dbReference type="InterPro" id="IPR008965">
    <property type="entry name" value="CBM2/CBM3_carb-bd_dom_sf"/>
</dbReference>
<feature type="domain" description="CBM3" evidence="9">
    <location>
        <begin position="709"/>
        <end position="861"/>
    </location>
</feature>
<dbReference type="CDD" id="cd00063">
    <property type="entry name" value="FN3"/>
    <property type="match status" value="1"/>
</dbReference>
<dbReference type="EMBL" id="QKRB01000042">
    <property type="protein sequence ID" value="PZD96159.1"/>
    <property type="molecule type" value="Genomic_DNA"/>
</dbReference>
<dbReference type="InterPro" id="IPR004197">
    <property type="entry name" value="Cellulase_Ig-like"/>
</dbReference>
<feature type="region of interest" description="Disordered" evidence="6">
    <location>
        <begin position="690"/>
        <end position="713"/>
    </location>
</feature>
<dbReference type="GO" id="GO:0008810">
    <property type="term" value="F:cellulase activity"/>
    <property type="evidence" value="ECO:0007669"/>
    <property type="project" value="InterPro"/>
</dbReference>
<dbReference type="SUPFAM" id="SSF81296">
    <property type="entry name" value="E set domains"/>
    <property type="match status" value="1"/>
</dbReference>
<dbReference type="InterPro" id="IPR001701">
    <property type="entry name" value="Glyco_hydro_9"/>
</dbReference>
<dbReference type="AlphaFoldDB" id="A0A2W1LBR0"/>
<keyword evidence="5" id="KW-0624">Polysaccharide degradation</keyword>
<proteinExistence type="inferred from homology"/>
<dbReference type="InterPro" id="IPR008928">
    <property type="entry name" value="6-hairpin_glycosidase_sf"/>
</dbReference>
<dbReference type="PANTHER" id="PTHR22298">
    <property type="entry name" value="ENDO-1,4-BETA-GLUCANASE"/>
    <property type="match status" value="1"/>
</dbReference>
<accession>A0A2W1LBR0</accession>
<feature type="signal peptide" evidence="7">
    <location>
        <begin position="1"/>
        <end position="37"/>
    </location>
</feature>
<dbReference type="InterPro" id="IPR013783">
    <property type="entry name" value="Ig-like_fold"/>
</dbReference>
<dbReference type="Gene3D" id="2.60.40.10">
    <property type="entry name" value="Immunoglobulins"/>
    <property type="match status" value="2"/>
</dbReference>
<dbReference type="CDD" id="cd02850">
    <property type="entry name" value="E_set_Cellulase_N"/>
    <property type="match status" value="1"/>
</dbReference>
<dbReference type="SUPFAM" id="SSF49265">
    <property type="entry name" value="Fibronectin type III"/>
    <property type="match status" value="1"/>
</dbReference>
<feature type="domain" description="Fibronectin type-III" evidence="8">
    <location>
        <begin position="613"/>
        <end position="702"/>
    </location>
</feature>
<dbReference type="Gene3D" id="1.50.10.10">
    <property type="match status" value="1"/>
</dbReference>
<comment type="similarity">
    <text evidence="1">Belongs to the glycosyl hydrolase 9 (cellulase E) family.</text>
</comment>
<dbReference type="SUPFAM" id="SSF48208">
    <property type="entry name" value="Six-hairpin glycosidases"/>
    <property type="match status" value="1"/>
</dbReference>
<feature type="chain" id="PRO_5015860476" description="Endoglucanase" evidence="7">
    <location>
        <begin position="38"/>
        <end position="861"/>
    </location>
</feature>
<evidence type="ECO:0000256" key="3">
    <source>
        <dbReference type="ARBA" id="ARBA00023277"/>
    </source>
</evidence>
<dbReference type="Pfam" id="PF00942">
    <property type="entry name" value="CBM_3"/>
    <property type="match status" value="1"/>
</dbReference>
<dbReference type="PROSITE" id="PS51172">
    <property type="entry name" value="CBM3"/>
    <property type="match status" value="1"/>
</dbReference>
<keyword evidence="2" id="KW-0378">Hydrolase</keyword>
<dbReference type="SMART" id="SM00060">
    <property type="entry name" value="FN3"/>
    <property type="match status" value="1"/>
</dbReference>